<dbReference type="SUPFAM" id="SSF52156">
    <property type="entry name" value="Initiation factor IF2/eIF5b, domain 3"/>
    <property type="match status" value="1"/>
</dbReference>
<evidence type="ECO:0000256" key="2">
    <source>
        <dbReference type="ARBA" id="ARBA00020675"/>
    </source>
</evidence>
<evidence type="ECO:0000256" key="8">
    <source>
        <dbReference type="HAMAP-Rule" id="MF_00100"/>
    </source>
</evidence>
<dbReference type="PROSITE" id="PS51722">
    <property type="entry name" value="G_TR_2"/>
    <property type="match status" value="1"/>
</dbReference>
<comment type="similarity">
    <text evidence="1 8 9">Belongs to the TRAFAC class translation factor GTPase superfamily. Classic translation factor GTPase family. IF-2 subfamily.</text>
</comment>
<evidence type="ECO:0000256" key="5">
    <source>
        <dbReference type="ARBA" id="ARBA00022917"/>
    </source>
</evidence>
<evidence type="ECO:0000313" key="12">
    <source>
        <dbReference type="EMBL" id="ACZ41827.1"/>
    </source>
</evidence>
<dbReference type="GO" id="GO:0003924">
    <property type="term" value="F:GTPase activity"/>
    <property type="evidence" value="ECO:0007669"/>
    <property type="project" value="UniProtKB-UniRule"/>
</dbReference>
<feature type="region of interest" description="Disordered" evidence="10">
    <location>
        <begin position="17"/>
        <end position="62"/>
    </location>
</feature>
<keyword evidence="13" id="KW-1185">Reference proteome</keyword>
<dbReference type="InterPro" id="IPR044145">
    <property type="entry name" value="IF2_II"/>
</dbReference>
<dbReference type="RefSeq" id="WP_012874862.1">
    <property type="nucleotide sequence ID" value="NC_013525.1"/>
</dbReference>
<evidence type="ECO:0000256" key="10">
    <source>
        <dbReference type="SAM" id="MobiDB-lite"/>
    </source>
</evidence>
<dbReference type="PANTHER" id="PTHR43381:SF5">
    <property type="entry name" value="TR-TYPE G DOMAIN-CONTAINING PROTEIN"/>
    <property type="match status" value="1"/>
</dbReference>
<dbReference type="FunFam" id="3.40.50.300:FF:000019">
    <property type="entry name" value="Translation initiation factor IF-2"/>
    <property type="match status" value="1"/>
</dbReference>
<dbReference type="InterPro" id="IPR000178">
    <property type="entry name" value="TF_IF2_bacterial-like"/>
</dbReference>
<name>D1CFX1_THET1</name>
<dbReference type="EMBL" id="CP001825">
    <property type="protein sequence ID" value="ACZ41827.1"/>
    <property type="molecule type" value="Genomic_DNA"/>
</dbReference>
<dbReference type="Pfam" id="PF00009">
    <property type="entry name" value="GTP_EFTU"/>
    <property type="match status" value="1"/>
</dbReference>
<dbReference type="GO" id="GO:0005525">
    <property type="term" value="F:GTP binding"/>
    <property type="evidence" value="ECO:0007669"/>
    <property type="project" value="UniProtKB-KW"/>
</dbReference>
<dbReference type="CDD" id="cd03702">
    <property type="entry name" value="IF2_mtIF2_II"/>
    <property type="match status" value="1"/>
</dbReference>
<dbReference type="InterPro" id="IPR006847">
    <property type="entry name" value="IF2_N"/>
</dbReference>
<dbReference type="OrthoDB" id="9811804at2"/>
<evidence type="ECO:0000256" key="4">
    <source>
        <dbReference type="ARBA" id="ARBA00022741"/>
    </source>
</evidence>
<dbReference type="InterPro" id="IPR015760">
    <property type="entry name" value="TIF_IF2"/>
</dbReference>
<feature type="region of interest" description="G-domain" evidence="8">
    <location>
        <begin position="160"/>
        <end position="308"/>
    </location>
</feature>
<dbReference type="GO" id="GO:0005829">
    <property type="term" value="C:cytosol"/>
    <property type="evidence" value="ECO:0007669"/>
    <property type="project" value="TreeGrafter"/>
</dbReference>
<sequence>MADRDLDLETIEDLEEILEEDEVPAAKRPKSKKTGATKQSAPRAAVRGRERPVRGGPQAGRAATAVRVRRIIELPPTMTVKELADSLGASAADVIRTLMQNGIMATINQQIDYDTAEIIASELGYETRLVVPQTDEEKLLAELEEEQKRVSKGVLQPRPPVITVMGHVDHGKTKLLDTIRKTNVVAGEAGGITQHIGAYQVEYQGRKITFLDTPGHEAFTAMRARGAQVTDIVVLVVAADDGVRPQTLEALAHARAANVPIVVAINKIDREGANPDRVKQQLSEQGLVPDDWGGDTPFIPVSALTGEGIQDLLSILLLVADMRELKADPTRLAEGTIIEAHLDPNQGPTATVLVQNGTLKPRDFVLVGSVTGRIRVMFDDKGQKLRKAEPSTPARIIGLEGVPEAGDKLLVVTDEKLAKQVALQRAKAAQAAALVSNRPASLEELFKNASDSKEKELNIILKADVQGSIGAIQHALSQIQEEGAKISIIYSGTGTISESDVKLAAASNAIIIGFNVRPDPAARKTAEAEKIDIRYYNVIYNLLDDVKAALAGLLEPESKEVIDGYAEVRAVFRLPNKEQAAGLYVLDGKALRNSRVRVIRNGAVIYDGTVSSLKRFKDDVREVAAGYECGLTVANFNDFQEGDHIEFYHTEQVSRQ</sequence>
<gene>
    <name evidence="8" type="primary">infB</name>
    <name evidence="12" type="ordered locus">Tter_0910</name>
</gene>
<dbReference type="NCBIfam" id="TIGR00231">
    <property type="entry name" value="small_GTP"/>
    <property type="match status" value="1"/>
</dbReference>
<dbReference type="InterPro" id="IPR053905">
    <property type="entry name" value="EF-G-like_DII"/>
</dbReference>
<dbReference type="Gene3D" id="2.40.30.10">
    <property type="entry name" value="Translation factors"/>
    <property type="match status" value="2"/>
</dbReference>
<dbReference type="CDD" id="cd03692">
    <property type="entry name" value="mtIF2_IVc"/>
    <property type="match status" value="1"/>
</dbReference>
<dbReference type="InterPro" id="IPR027417">
    <property type="entry name" value="P-loop_NTPase"/>
</dbReference>
<dbReference type="Proteomes" id="UP000000323">
    <property type="component" value="Chromosome 1"/>
</dbReference>
<accession>D1CFX1</accession>
<protein>
    <recommendedName>
        <fullName evidence="2 8">Translation initiation factor IF-2</fullName>
    </recommendedName>
</protein>
<comment type="subcellular location">
    <subcellularLocation>
        <location evidence="8">Cytoplasm</location>
    </subcellularLocation>
</comment>
<keyword evidence="6 8" id="KW-0342">GTP-binding</keyword>
<feature type="binding site" evidence="8">
    <location>
        <begin position="212"/>
        <end position="216"/>
    </location>
    <ligand>
        <name>GTP</name>
        <dbReference type="ChEBI" id="CHEBI:37565"/>
    </ligand>
</feature>
<evidence type="ECO:0000256" key="6">
    <source>
        <dbReference type="ARBA" id="ARBA00023134"/>
    </source>
</evidence>
<evidence type="ECO:0000313" key="13">
    <source>
        <dbReference type="Proteomes" id="UP000000323"/>
    </source>
</evidence>
<evidence type="ECO:0000256" key="9">
    <source>
        <dbReference type="RuleBase" id="RU000644"/>
    </source>
</evidence>
<feature type="binding site" evidence="8">
    <location>
        <begin position="266"/>
        <end position="269"/>
    </location>
    <ligand>
        <name>GTP</name>
        <dbReference type="ChEBI" id="CHEBI:37565"/>
    </ligand>
</feature>
<keyword evidence="8" id="KW-0963">Cytoplasm</keyword>
<feature type="domain" description="Tr-type G" evidence="11">
    <location>
        <begin position="157"/>
        <end position="326"/>
    </location>
</feature>
<dbReference type="Pfam" id="PF04760">
    <property type="entry name" value="IF2_N"/>
    <property type="match status" value="1"/>
</dbReference>
<dbReference type="KEGG" id="ttr:Tter_0910"/>
<dbReference type="FunFam" id="2.40.30.10:FF:000007">
    <property type="entry name" value="Translation initiation factor IF-2"/>
    <property type="match status" value="1"/>
</dbReference>
<proteinExistence type="inferred from homology"/>
<evidence type="ECO:0000256" key="7">
    <source>
        <dbReference type="ARBA" id="ARBA00025162"/>
    </source>
</evidence>
<dbReference type="eggNOG" id="COG0532">
    <property type="taxonomic scope" value="Bacteria"/>
</dbReference>
<dbReference type="SUPFAM" id="SSF50447">
    <property type="entry name" value="Translation proteins"/>
    <property type="match status" value="2"/>
</dbReference>
<feature type="binding site" evidence="8">
    <location>
        <begin position="166"/>
        <end position="173"/>
    </location>
    <ligand>
        <name>GTP</name>
        <dbReference type="ChEBI" id="CHEBI:37565"/>
    </ligand>
</feature>
<dbReference type="GO" id="GO:0003743">
    <property type="term" value="F:translation initiation factor activity"/>
    <property type="evidence" value="ECO:0007669"/>
    <property type="project" value="UniProtKB-UniRule"/>
</dbReference>
<evidence type="ECO:0000256" key="3">
    <source>
        <dbReference type="ARBA" id="ARBA00022540"/>
    </source>
</evidence>
<keyword evidence="4 8" id="KW-0547">Nucleotide-binding</keyword>
<dbReference type="Pfam" id="PF11987">
    <property type="entry name" value="IF-2"/>
    <property type="match status" value="1"/>
</dbReference>
<dbReference type="InterPro" id="IPR000795">
    <property type="entry name" value="T_Tr_GTP-bd_dom"/>
</dbReference>
<dbReference type="Pfam" id="PF22042">
    <property type="entry name" value="EF-G_D2"/>
    <property type="match status" value="1"/>
</dbReference>
<dbReference type="Gene3D" id="3.40.50.300">
    <property type="entry name" value="P-loop containing nucleotide triphosphate hydrolases"/>
    <property type="match status" value="1"/>
</dbReference>
<comment type="function">
    <text evidence="7 8 9">One of the essential components for the initiation of protein synthesis. Protects formylmethionyl-tRNA from spontaneous hydrolysis and promotes its binding to the 30S ribosomal subunits. Also involved in the hydrolysis of GTP during the formation of the 70S ribosomal complex.</text>
</comment>
<dbReference type="AlphaFoldDB" id="D1CFX1"/>
<evidence type="ECO:0000259" key="11">
    <source>
        <dbReference type="PROSITE" id="PS51722"/>
    </source>
</evidence>
<dbReference type="FunFam" id="2.40.30.10:FF:000008">
    <property type="entry name" value="Translation initiation factor IF-2"/>
    <property type="match status" value="1"/>
</dbReference>
<reference evidence="13" key="1">
    <citation type="journal article" date="2010" name="Stand. Genomic Sci.">
        <title>Complete genome sequence of 'Thermobaculum terrenum' type strain (YNP1).</title>
        <authorList>
            <person name="Kiss H."/>
            <person name="Cleland D."/>
            <person name="Lapidus A."/>
            <person name="Lucas S."/>
            <person name="Glavina Del Rio T."/>
            <person name="Nolan M."/>
            <person name="Tice H."/>
            <person name="Han C."/>
            <person name="Goodwin L."/>
            <person name="Pitluck S."/>
            <person name="Liolios K."/>
            <person name="Ivanova N."/>
            <person name="Mavromatis K."/>
            <person name="Ovchinnikova G."/>
            <person name="Pati A."/>
            <person name="Chen A."/>
            <person name="Palaniappan K."/>
            <person name="Land M."/>
            <person name="Hauser L."/>
            <person name="Chang Y."/>
            <person name="Jeffries C."/>
            <person name="Lu M."/>
            <person name="Brettin T."/>
            <person name="Detter J."/>
            <person name="Goker M."/>
            <person name="Tindall B."/>
            <person name="Beck B."/>
            <person name="McDermott T."/>
            <person name="Woyke T."/>
            <person name="Bristow J."/>
            <person name="Eisen J."/>
            <person name="Markowitz V."/>
            <person name="Hugenholtz P."/>
            <person name="Kyrpides N."/>
            <person name="Klenk H."/>
            <person name="Cheng J."/>
        </authorList>
    </citation>
    <scope>NUCLEOTIDE SEQUENCE [LARGE SCALE GENOMIC DNA]</scope>
    <source>
        <strain evidence="13">ATCC BAA-798 / YNP1</strain>
    </source>
</reference>
<keyword evidence="5 8" id="KW-0648">Protein biosynthesis</keyword>
<keyword evidence="3 8" id="KW-0396">Initiation factor</keyword>
<dbReference type="HOGENOM" id="CLU_006301_5_1_0"/>
<dbReference type="NCBIfam" id="TIGR00487">
    <property type="entry name" value="IF-2"/>
    <property type="match status" value="1"/>
</dbReference>
<dbReference type="SUPFAM" id="SSF52540">
    <property type="entry name" value="P-loop containing nucleoside triphosphate hydrolases"/>
    <property type="match status" value="1"/>
</dbReference>
<dbReference type="InterPro" id="IPR023115">
    <property type="entry name" value="TIF_IF2_dom3"/>
</dbReference>
<dbReference type="HAMAP" id="MF_00100_B">
    <property type="entry name" value="IF_2_B"/>
    <property type="match status" value="1"/>
</dbReference>
<dbReference type="InterPro" id="IPR009000">
    <property type="entry name" value="Transl_B-barrel_sf"/>
</dbReference>
<dbReference type="PROSITE" id="PS01176">
    <property type="entry name" value="IF2"/>
    <property type="match status" value="1"/>
</dbReference>
<dbReference type="PANTHER" id="PTHR43381">
    <property type="entry name" value="TRANSLATION INITIATION FACTOR IF-2-RELATED"/>
    <property type="match status" value="1"/>
</dbReference>
<dbReference type="FunFam" id="3.40.50.10050:FF:000001">
    <property type="entry name" value="Translation initiation factor IF-2"/>
    <property type="match status" value="1"/>
</dbReference>
<dbReference type="InterPro" id="IPR036925">
    <property type="entry name" value="TIF_IF2_dom3_sf"/>
</dbReference>
<dbReference type="STRING" id="525904.Tter_0910"/>
<evidence type="ECO:0000256" key="1">
    <source>
        <dbReference type="ARBA" id="ARBA00007733"/>
    </source>
</evidence>
<dbReference type="InterPro" id="IPR005225">
    <property type="entry name" value="Small_GTP-bd"/>
</dbReference>
<organism evidence="12 13">
    <name type="scientific">Thermobaculum terrenum (strain ATCC BAA-798 / CCMEE 7001 / YNP1)</name>
    <dbReference type="NCBI Taxonomy" id="525904"/>
    <lineage>
        <taxon>Bacteria</taxon>
        <taxon>Bacillati</taxon>
        <taxon>Chloroflexota</taxon>
        <taxon>Chloroflexia</taxon>
        <taxon>Candidatus Thermobaculales</taxon>
        <taxon>Candidatus Thermobaculaceae</taxon>
        <taxon>Thermobaculum</taxon>
    </lineage>
</organism>
<dbReference type="CDD" id="cd01887">
    <property type="entry name" value="IF2_eIF5B"/>
    <property type="match status" value="1"/>
</dbReference>
<dbReference type="Gene3D" id="3.40.50.10050">
    <property type="entry name" value="Translation initiation factor IF- 2, domain 3"/>
    <property type="match status" value="1"/>
</dbReference>